<protein>
    <submittedName>
        <fullName evidence="1">Uncharacterized protein</fullName>
    </submittedName>
</protein>
<proteinExistence type="predicted"/>
<evidence type="ECO:0000313" key="2">
    <source>
        <dbReference type="Proteomes" id="UP001501444"/>
    </source>
</evidence>
<accession>A0ABN3GAQ1</accession>
<dbReference type="Proteomes" id="UP001501444">
    <property type="component" value="Unassembled WGS sequence"/>
</dbReference>
<sequence length="90" mass="9506">MADTVHVHRADATRTEPVPAVTIAVDLTQPAHSGDNFAADAQALFDGDAKKIADALHEALPGGTLKALMAELLTRQVCLLRVPLPQAVTR</sequence>
<dbReference type="EMBL" id="BAAARV010000025">
    <property type="protein sequence ID" value="GAA2347319.1"/>
    <property type="molecule type" value="Genomic_DNA"/>
</dbReference>
<organism evidence="1 2">
    <name type="scientific">Dactylosporangium salmoneum</name>
    <dbReference type="NCBI Taxonomy" id="53361"/>
    <lineage>
        <taxon>Bacteria</taxon>
        <taxon>Bacillati</taxon>
        <taxon>Actinomycetota</taxon>
        <taxon>Actinomycetes</taxon>
        <taxon>Micromonosporales</taxon>
        <taxon>Micromonosporaceae</taxon>
        <taxon>Dactylosporangium</taxon>
    </lineage>
</organism>
<dbReference type="RefSeq" id="WP_344613430.1">
    <property type="nucleotide sequence ID" value="NZ_BAAARV010000025.1"/>
</dbReference>
<evidence type="ECO:0000313" key="1">
    <source>
        <dbReference type="EMBL" id="GAA2347319.1"/>
    </source>
</evidence>
<comment type="caution">
    <text evidence="1">The sequence shown here is derived from an EMBL/GenBank/DDBJ whole genome shotgun (WGS) entry which is preliminary data.</text>
</comment>
<reference evidence="1 2" key="1">
    <citation type="journal article" date="2019" name="Int. J. Syst. Evol. Microbiol.">
        <title>The Global Catalogue of Microorganisms (GCM) 10K type strain sequencing project: providing services to taxonomists for standard genome sequencing and annotation.</title>
        <authorList>
            <consortium name="The Broad Institute Genomics Platform"/>
            <consortium name="The Broad Institute Genome Sequencing Center for Infectious Disease"/>
            <person name="Wu L."/>
            <person name="Ma J."/>
        </authorList>
    </citation>
    <scope>NUCLEOTIDE SEQUENCE [LARGE SCALE GENOMIC DNA]</scope>
    <source>
        <strain evidence="1 2">JCM 3272</strain>
    </source>
</reference>
<gene>
    <name evidence="1" type="ORF">GCM10010170_034810</name>
</gene>
<keyword evidence="2" id="KW-1185">Reference proteome</keyword>
<name>A0ABN3GAQ1_9ACTN</name>